<sequence>MSNPMTKFDDITVVVQGPVQTFQDREQEPGITEKCLSSVRAYLPGATIILSTWPDQKLDGLDYDELVISEDPGPNIRNYHKDGSPQFYNNNRQIVSTLAGLQHVKTPYAIKLRSDNFLTGNAFVAMQQQFPKRGEPFSFLRERVVVSNVFTRRYAKGFEVAFHLSDFFYYGLTEDLLKIWDLELLPDLPSSQADSIRGGPGGFPIDCTQMFWLRALNKFYPDLSLTGLLDNRPEAIEQSNQCYANNLIIGSPADIGLGLCQKFSGNARIARTKGKCAQWHFFEWQDLYRQYCDVAFQPDVTLRQRVRLFLTRLLHVYPTKLETVLKLRKG</sequence>
<proteinExistence type="predicted"/>
<protein>
    <submittedName>
        <fullName evidence="1">WavE lipopolysaccharide synthesis</fullName>
    </submittedName>
</protein>
<dbReference type="Proteomes" id="UP000198519">
    <property type="component" value="Unassembled WGS sequence"/>
</dbReference>
<dbReference type="Pfam" id="PF07507">
    <property type="entry name" value="WavE"/>
    <property type="match status" value="1"/>
</dbReference>
<organism evidence="1 2">
    <name type="scientific">Marinobacter zhejiangensis</name>
    <dbReference type="NCBI Taxonomy" id="488535"/>
    <lineage>
        <taxon>Bacteria</taxon>
        <taxon>Pseudomonadati</taxon>
        <taxon>Pseudomonadota</taxon>
        <taxon>Gammaproteobacteria</taxon>
        <taxon>Pseudomonadales</taxon>
        <taxon>Marinobacteraceae</taxon>
        <taxon>Marinobacter</taxon>
    </lineage>
</organism>
<dbReference type="InterPro" id="IPR011122">
    <property type="entry name" value="WavE"/>
</dbReference>
<reference evidence="2" key="1">
    <citation type="submission" date="2016-10" db="EMBL/GenBank/DDBJ databases">
        <authorList>
            <person name="Varghese N."/>
            <person name="Submissions S."/>
        </authorList>
    </citation>
    <scope>NUCLEOTIDE SEQUENCE [LARGE SCALE GENOMIC DNA]</scope>
    <source>
        <strain evidence="2">CGMCC 1.7061</strain>
    </source>
</reference>
<name>A0A1I4SCV2_9GAMM</name>
<dbReference type="EMBL" id="FOUE01000005">
    <property type="protein sequence ID" value="SFM62318.1"/>
    <property type="molecule type" value="Genomic_DNA"/>
</dbReference>
<accession>A0A1I4SCV2</accession>
<keyword evidence="2" id="KW-1185">Reference proteome</keyword>
<evidence type="ECO:0000313" key="1">
    <source>
        <dbReference type="EMBL" id="SFM62318.1"/>
    </source>
</evidence>
<evidence type="ECO:0000313" key="2">
    <source>
        <dbReference type="Proteomes" id="UP000198519"/>
    </source>
</evidence>
<gene>
    <name evidence="1" type="ORF">SAMN04487963_3150</name>
</gene>
<dbReference type="AlphaFoldDB" id="A0A1I4SCV2"/>
<dbReference type="STRING" id="488535.SAMN04487963_3150"/>